<dbReference type="Proteomes" id="UP000320338">
    <property type="component" value="Unassembled WGS sequence"/>
</dbReference>
<evidence type="ECO:0000256" key="8">
    <source>
        <dbReference type="ARBA" id="ARBA00023012"/>
    </source>
</evidence>
<keyword evidence="9" id="KW-0472">Membrane</keyword>
<keyword evidence="12" id="KW-1185">Reference proteome</keyword>
<accession>A0A4Y3WKJ0</accession>
<proteinExistence type="predicted"/>
<protein>
    <recommendedName>
        <fullName evidence="2">histidine kinase</fullName>
        <ecNumber evidence="2">2.7.13.3</ecNumber>
    </recommendedName>
</protein>
<dbReference type="InterPro" id="IPR003594">
    <property type="entry name" value="HATPase_dom"/>
</dbReference>
<dbReference type="PANTHER" id="PTHR24421:SF10">
    <property type="entry name" value="NITRATE_NITRITE SENSOR PROTEIN NARQ"/>
    <property type="match status" value="1"/>
</dbReference>
<evidence type="ECO:0000256" key="5">
    <source>
        <dbReference type="ARBA" id="ARBA00022741"/>
    </source>
</evidence>
<dbReference type="Pfam" id="PF02518">
    <property type="entry name" value="HATPase_c"/>
    <property type="match status" value="1"/>
</dbReference>
<dbReference type="Gene3D" id="3.30.450.40">
    <property type="match status" value="1"/>
</dbReference>
<evidence type="ECO:0000256" key="9">
    <source>
        <dbReference type="SAM" id="Phobius"/>
    </source>
</evidence>
<evidence type="ECO:0000259" key="10">
    <source>
        <dbReference type="SMART" id="SM00387"/>
    </source>
</evidence>
<feature type="transmembrane region" description="Helical" evidence="9">
    <location>
        <begin position="197"/>
        <end position="216"/>
    </location>
</feature>
<dbReference type="Gene3D" id="3.30.565.10">
    <property type="entry name" value="Histidine kinase-like ATPase, C-terminal domain"/>
    <property type="match status" value="1"/>
</dbReference>
<dbReference type="RefSeq" id="WP_141276198.1">
    <property type="nucleotide sequence ID" value="NZ_BAAARZ010000110.1"/>
</dbReference>
<evidence type="ECO:0000256" key="3">
    <source>
        <dbReference type="ARBA" id="ARBA00022553"/>
    </source>
</evidence>
<dbReference type="SMART" id="SM00387">
    <property type="entry name" value="HATPase_c"/>
    <property type="match status" value="1"/>
</dbReference>
<dbReference type="SUPFAM" id="SSF55874">
    <property type="entry name" value="ATPase domain of HSP90 chaperone/DNA topoisomerase II/histidine kinase"/>
    <property type="match status" value="1"/>
</dbReference>
<dbReference type="Pfam" id="PF07730">
    <property type="entry name" value="HisKA_3"/>
    <property type="match status" value="1"/>
</dbReference>
<dbReference type="InterPro" id="IPR029016">
    <property type="entry name" value="GAF-like_dom_sf"/>
</dbReference>
<evidence type="ECO:0000256" key="4">
    <source>
        <dbReference type="ARBA" id="ARBA00022679"/>
    </source>
</evidence>
<feature type="transmembrane region" description="Helical" evidence="9">
    <location>
        <begin position="228"/>
        <end position="251"/>
    </location>
</feature>
<keyword evidence="5" id="KW-0547">Nucleotide-binding</keyword>
<keyword evidence="9" id="KW-0812">Transmembrane</keyword>
<feature type="transmembrane region" description="Helical" evidence="9">
    <location>
        <begin position="263"/>
        <end position="281"/>
    </location>
</feature>
<gene>
    <name evidence="11" type="ORF">PHY01_01390</name>
</gene>
<evidence type="ECO:0000256" key="1">
    <source>
        <dbReference type="ARBA" id="ARBA00000085"/>
    </source>
</evidence>
<keyword evidence="8" id="KW-0902">Two-component regulatory system</keyword>
<dbReference type="PANTHER" id="PTHR24421">
    <property type="entry name" value="NITRATE/NITRITE SENSOR PROTEIN NARX-RELATED"/>
    <property type="match status" value="1"/>
</dbReference>
<sequence>MTGPGRPARRGGLVAVLCAAAAVVVAAALLLRAPDGLRAAALAVGAAWVVAAAVAHRSTSRALVPWAAGLGAGHAAVTVWPALVPLVLAGWVGFGLALPDGRPGPARRVAVTAALGLVGAAWTVAQATTAAPPAGMVVAVAVPAAGVTAVASALRCRHAAPAARRVLQWVTAAAVLAGAAIAVLMALHVMLGSPADVLAWSTAATALVPLGLAAALHPASAPAAATALVEAIVVAGLAVLVVAVYLVVVVGLGRVPVGAERDVLVSGIVAAIVVAVLVLPVRARLVAAAAALVGRRTGGAEEMTSFGARMTRAVPMDELLLQLAESLRAGPAPAGAEVWVGADGVLDRTVAVPDRPPARLELGTDERVVVGRARSGGARWMSVWLPGLLAEHTGRHGPDAPVRAVPVAHLGALLGLLVVHRPAGADPFSDDEDRALVELARQLGLALHNVSLDSALQASLEELRTRNVELQASRARIVTAADESRRAIERNLHDGAQQHLVALAVKIGLARTVLDADPESVPALLDQLRGDAQAAIGAVRELAHGIYPPLLRERGLGEALRTAAARSPLRCAVEVDLPGRYGQDVESCVYFCCLEAVQNAGKHAGQGAEILVSVTLTDSLLRFRVSDDGAGFDTGGAGAGFVNMRDRLGAVGGDLEVVSAPGAGTTVTGTIPVPS</sequence>
<dbReference type="InterPro" id="IPR011712">
    <property type="entry name" value="Sig_transdc_His_kin_sub3_dim/P"/>
</dbReference>
<dbReference type="SUPFAM" id="SSF55781">
    <property type="entry name" value="GAF domain-like"/>
    <property type="match status" value="1"/>
</dbReference>
<dbReference type="EC" id="2.7.13.3" evidence="2"/>
<keyword evidence="7" id="KW-0067">ATP-binding</keyword>
<keyword evidence="4" id="KW-0808">Transferase</keyword>
<feature type="transmembrane region" description="Helical" evidence="9">
    <location>
        <begin position="166"/>
        <end position="191"/>
    </location>
</feature>
<dbReference type="CDD" id="cd16917">
    <property type="entry name" value="HATPase_UhpB-NarQ-NarX-like"/>
    <property type="match status" value="1"/>
</dbReference>
<dbReference type="GO" id="GO:0000155">
    <property type="term" value="F:phosphorelay sensor kinase activity"/>
    <property type="evidence" value="ECO:0007669"/>
    <property type="project" value="InterPro"/>
</dbReference>
<dbReference type="GO" id="GO:0046983">
    <property type="term" value="F:protein dimerization activity"/>
    <property type="evidence" value="ECO:0007669"/>
    <property type="project" value="InterPro"/>
</dbReference>
<comment type="catalytic activity">
    <reaction evidence="1">
        <text>ATP + protein L-histidine = ADP + protein N-phospho-L-histidine.</text>
        <dbReference type="EC" id="2.7.13.3"/>
    </reaction>
</comment>
<dbReference type="Gene3D" id="1.20.5.1930">
    <property type="match status" value="1"/>
</dbReference>
<name>A0A4Y3WKJ0_9PSEU</name>
<keyword evidence="6" id="KW-0418">Kinase</keyword>
<feature type="transmembrane region" description="Helical" evidence="9">
    <location>
        <begin position="37"/>
        <end position="55"/>
    </location>
</feature>
<feature type="transmembrane region" description="Helical" evidence="9">
    <location>
        <begin position="12"/>
        <end position="30"/>
    </location>
</feature>
<dbReference type="GO" id="GO:0016020">
    <property type="term" value="C:membrane"/>
    <property type="evidence" value="ECO:0007669"/>
    <property type="project" value="InterPro"/>
</dbReference>
<reference evidence="11 12" key="1">
    <citation type="submission" date="2019-06" db="EMBL/GenBank/DDBJ databases">
        <title>Whole genome shotgun sequence of Pseudonocardia hydrocarbonoxydans NBRC 14498.</title>
        <authorList>
            <person name="Hosoyama A."/>
            <person name="Uohara A."/>
            <person name="Ohji S."/>
            <person name="Ichikawa N."/>
        </authorList>
    </citation>
    <scope>NUCLEOTIDE SEQUENCE [LARGE SCALE GENOMIC DNA]</scope>
    <source>
        <strain evidence="11 12">NBRC 14498</strain>
    </source>
</reference>
<dbReference type="InterPro" id="IPR036890">
    <property type="entry name" value="HATPase_C_sf"/>
</dbReference>
<evidence type="ECO:0000313" key="11">
    <source>
        <dbReference type="EMBL" id="GEC17856.1"/>
    </source>
</evidence>
<evidence type="ECO:0000256" key="2">
    <source>
        <dbReference type="ARBA" id="ARBA00012438"/>
    </source>
</evidence>
<keyword evidence="3" id="KW-0597">Phosphoprotein</keyword>
<dbReference type="OrthoDB" id="3217947at2"/>
<evidence type="ECO:0000256" key="6">
    <source>
        <dbReference type="ARBA" id="ARBA00022777"/>
    </source>
</evidence>
<dbReference type="EMBL" id="BJNG01000001">
    <property type="protein sequence ID" value="GEC17856.1"/>
    <property type="molecule type" value="Genomic_DNA"/>
</dbReference>
<feature type="transmembrane region" description="Helical" evidence="9">
    <location>
        <begin position="109"/>
        <end position="128"/>
    </location>
</feature>
<feature type="transmembrane region" description="Helical" evidence="9">
    <location>
        <begin position="75"/>
        <end position="97"/>
    </location>
</feature>
<dbReference type="InterPro" id="IPR050482">
    <property type="entry name" value="Sensor_HK_TwoCompSys"/>
</dbReference>
<keyword evidence="9" id="KW-1133">Transmembrane helix</keyword>
<evidence type="ECO:0000256" key="7">
    <source>
        <dbReference type="ARBA" id="ARBA00022840"/>
    </source>
</evidence>
<comment type="caution">
    <text evidence="11">The sequence shown here is derived from an EMBL/GenBank/DDBJ whole genome shotgun (WGS) entry which is preliminary data.</text>
</comment>
<organism evidence="11 12">
    <name type="scientific">Pseudonocardia hydrocarbonoxydans</name>
    <dbReference type="NCBI Taxonomy" id="76726"/>
    <lineage>
        <taxon>Bacteria</taxon>
        <taxon>Bacillati</taxon>
        <taxon>Actinomycetota</taxon>
        <taxon>Actinomycetes</taxon>
        <taxon>Pseudonocardiales</taxon>
        <taxon>Pseudonocardiaceae</taxon>
        <taxon>Pseudonocardia</taxon>
    </lineage>
</organism>
<feature type="transmembrane region" description="Helical" evidence="9">
    <location>
        <begin position="134"/>
        <end position="154"/>
    </location>
</feature>
<dbReference type="AlphaFoldDB" id="A0A4Y3WKJ0"/>
<evidence type="ECO:0000313" key="12">
    <source>
        <dbReference type="Proteomes" id="UP000320338"/>
    </source>
</evidence>
<dbReference type="GO" id="GO:0005524">
    <property type="term" value="F:ATP binding"/>
    <property type="evidence" value="ECO:0007669"/>
    <property type="project" value="UniProtKB-KW"/>
</dbReference>
<feature type="domain" description="Histidine kinase/HSP90-like ATPase" evidence="10">
    <location>
        <begin position="584"/>
        <end position="675"/>
    </location>
</feature>